<feature type="transmembrane region" description="Helical" evidence="4">
    <location>
        <begin position="113"/>
        <end position="136"/>
    </location>
</feature>
<evidence type="ECO:0000256" key="4">
    <source>
        <dbReference type="SAM" id="Phobius"/>
    </source>
</evidence>
<proteinExistence type="predicted"/>
<accession>A0AAV5TNM6</accession>
<keyword evidence="7" id="KW-1185">Reference proteome</keyword>
<dbReference type="InterPro" id="IPR011527">
    <property type="entry name" value="ABC1_TM_dom"/>
</dbReference>
<evidence type="ECO:0000313" key="7">
    <source>
        <dbReference type="Proteomes" id="UP001432027"/>
    </source>
</evidence>
<dbReference type="GO" id="GO:0140359">
    <property type="term" value="F:ABC-type transporter activity"/>
    <property type="evidence" value="ECO:0007669"/>
    <property type="project" value="InterPro"/>
</dbReference>
<keyword evidence="3 4" id="KW-0472">Membrane</keyword>
<feature type="domain" description="ABC transmembrane type-1" evidence="5">
    <location>
        <begin position="116"/>
        <end position="192"/>
    </location>
</feature>
<evidence type="ECO:0000256" key="1">
    <source>
        <dbReference type="ARBA" id="ARBA00022692"/>
    </source>
</evidence>
<dbReference type="AlphaFoldDB" id="A0AAV5TNM6"/>
<feature type="non-terminal residue" evidence="6">
    <location>
        <position position="1"/>
    </location>
</feature>
<dbReference type="EMBL" id="BTSX01000004">
    <property type="protein sequence ID" value="GMS95865.1"/>
    <property type="molecule type" value="Genomic_DNA"/>
</dbReference>
<organism evidence="6 7">
    <name type="scientific">Pristionchus entomophagus</name>
    <dbReference type="NCBI Taxonomy" id="358040"/>
    <lineage>
        <taxon>Eukaryota</taxon>
        <taxon>Metazoa</taxon>
        <taxon>Ecdysozoa</taxon>
        <taxon>Nematoda</taxon>
        <taxon>Chromadorea</taxon>
        <taxon>Rhabditida</taxon>
        <taxon>Rhabditina</taxon>
        <taxon>Diplogasteromorpha</taxon>
        <taxon>Diplogasteroidea</taxon>
        <taxon>Neodiplogasteridae</taxon>
        <taxon>Pristionchus</taxon>
    </lineage>
</organism>
<keyword evidence="1 4" id="KW-0812">Transmembrane</keyword>
<dbReference type="GO" id="GO:0016020">
    <property type="term" value="C:membrane"/>
    <property type="evidence" value="ECO:0007669"/>
    <property type="project" value="InterPro"/>
</dbReference>
<dbReference type="Proteomes" id="UP001432027">
    <property type="component" value="Unassembled WGS sequence"/>
</dbReference>
<evidence type="ECO:0000256" key="2">
    <source>
        <dbReference type="ARBA" id="ARBA00022989"/>
    </source>
</evidence>
<evidence type="ECO:0000256" key="3">
    <source>
        <dbReference type="ARBA" id="ARBA00023136"/>
    </source>
</evidence>
<name>A0AAV5TNM6_9BILA</name>
<keyword evidence="2 4" id="KW-1133">Transmembrane helix</keyword>
<feature type="non-terminal residue" evidence="6">
    <location>
        <position position="192"/>
    </location>
</feature>
<gene>
    <name evidence="6" type="ORF">PENTCL1PPCAC_18040</name>
</gene>
<sequence length="192" mass="21105">SRCCHIRVFKFKPSNRPSNSSLVNIAKKFSTFTPIVNSLRSYLQRPFNAAQVLKSLRLSGLASSISAIPFARIAEAKKLNPISRRVDHLNADYKDDAHLSLAELWGLVAPHSFWLFVAVVAAFMTALLNIQIPLYLGELIDAMTEIIKEQSQLGSASLAPISPVALKLVASYAAQSGLTFLYITFLSILGDR</sequence>
<dbReference type="InterPro" id="IPR036640">
    <property type="entry name" value="ABC1_TM_sf"/>
</dbReference>
<reference evidence="6" key="1">
    <citation type="submission" date="2023-10" db="EMBL/GenBank/DDBJ databases">
        <title>Genome assembly of Pristionchus species.</title>
        <authorList>
            <person name="Yoshida K."/>
            <person name="Sommer R.J."/>
        </authorList>
    </citation>
    <scope>NUCLEOTIDE SEQUENCE</scope>
    <source>
        <strain evidence="6">RS0144</strain>
    </source>
</reference>
<protein>
    <recommendedName>
        <fullName evidence="5">ABC transmembrane type-1 domain-containing protein</fullName>
    </recommendedName>
</protein>
<evidence type="ECO:0000259" key="5">
    <source>
        <dbReference type="PROSITE" id="PS50929"/>
    </source>
</evidence>
<feature type="transmembrane region" description="Helical" evidence="4">
    <location>
        <begin position="169"/>
        <end position="189"/>
    </location>
</feature>
<dbReference type="GO" id="GO:0005524">
    <property type="term" value="F:ATP binding"/>
    <property type="evidence" value="ECO:0007669"/>
    <property type="project" value="InterPro"/>
</dbReference>
<dbReference type="SUPFAM" id="SSF90123">
    <property type="entry name" value="ABC transporter transmembrane region"/>
    <property type="match status" value="1"/>
</dbReference>
<comment type="caution">
    <text evidence="6">The sequence shown here is derived from an EMBL/GenBank/DDBJ whole genome shotgun (WGS) entry which is preliminary data.</text>
</comment>
<dbReference type="Gene3D" id="1.20.1560.10">
    <property type="entry name" value="ABC transporter type 1, transmembrane domain"/>
    <property type="match status" value="1"/>
</dbReference>
<dbReference type="PROSITE" id="PS50929">
    <property type="entry name" value="ABC_TM1F"/>
    <property type="match status" value="1"/>
</dbReference>
<evidence type="ECO:0000313" key="6">
    <source>
        <dbReference type="EMBL" id="GMS95865.1"/>
    </source>
</evidence>